<dbReference type="STRING" id="451379.A0A0N5ATF3"/>
<reference evidence="7" key="1">
    <citation type="submission" date="2016-04" db="UniProtKB">
        <authorList>
            <consortium name="WormBaseParasite"/>
        </authorList>
    </citation>
    <scope>IDENTIFICATION</scope>
</reference>
<name>A0A0N5ATF3_9BILA</name>
<evidence type="ECO:0000256" key="4">
    <source>
        <dbReference type="SAM" id="MobiDB-lite"/>
    </source>
</evidence>
<dbReference type="GO" id="GO:0031298">
    <property type="term" value="C:replication fork protection complex"/>
    <property type="evidence" value="ECO:0007669"/>
    <property type="project" value="TreeGrafter"/>
</dbReference>
<dbReference type="PANTHER" id="PTHR22940">
    <property type="entry name" value="TIMEOUT/TIMELESS-2"/>
    <property type="match status" value="1"/>
</dbReference>
<evidence type="ECO:0000256" key="1">
    <source>
        <dbReference type="ARBA" id="ARBA00004123"/>
    </source>
</evidence>
<dbReference type="InterPro" id="IPR044998">
    <property type="entry name" value="Timeless"/>
</dbReference>
<sequence>MEAVLQSTINSLGCLDKGVYCPEPDCFESIRDLIRFLRYDNSAALARRICGQHNILQNDLIPIMKDNSATDNLFDIALRLAINLTQPTAVVFAYSKPEDKEGWLHYFQVEESLRRSKLSFADEYFFSVLKDKLCLYFQKEWDERDEEKKMIVERIFVLLQNVFSIESAPIDNQRTIWDVNCHDKLVIALLKSGLGNYIVEIAVSEAEFRLLILEIIALVIKQRNPKDLAFADNIRSVEERAKAEAELQLNVNRSIQEEKLLCKSLSTRHSRFAGSYVVKNVKAIGQKNDLIVQRKSKNRRPFDCPQVKHISNLEIRQRLRTFCVEVLEKIYNVLMKQCKDAAFGARRTFMYNDVDIHYFSMEYFFMEFRRLANLPIKYVEATVSKESFHHVQVQLDSYLQSTQIDRKESKAFCRRAEYAVLAYKELLKTLYSMIKSGSDEEKQSAEKICDYIMAMEEYRDLALSIIRQFSPSVLSKTFLRNLVLANHTYFLLLEQSIRLGKLSKVKKRRRVRRKIKGRPDRITHVDDTVDLDEMWEKICEELSDIVLGHASATEDINPIDVMLKVEDSVHERFAMLRIQQALHESRVADAVGLYRASRVLWPYDDCFGSVDISPENEFLELRAVHYSSLTEIESEWKVATQAAYGDLPQQSSFNIFDNEADGSSEDVDDNEDDDNVLYEEKEVDFDFEGYLQRFARRDVLRWYIFLLNEYKTNSIELNRAIVKMLHRIAFDLKLSSKLFQISLFNIFSKIGAYFQKLSSCSTPSDLKKDSLYELYEFGYHLLKKFFIAYERIGSRLVPEILFWKGSKECYEIDYGYGSYTSIKGKNCKKEMLWTEELDNELRTLYDEYVNYDDKPEGVDVVEFIEYNLSSSRNRKQIIREMKSLGLNTFGAKARSSASFLASHSANFSPEVLSQIEALVSDYNNISENERTCDMVDFIRNRLNGEYSRQRLIKQLKHDGVYYKMRKTYKFKKTWPFELINELRSIYEEYKGLEHTSGYDCDLVGYASARLSVKKTKREITAMLNVIGADVSSSMLRDHVELPFNPVDSDSFDDDDDSEHLKKSESLEEFDDDLRKISYHPNEASVAESTDENVLVRESSVIHETVETVVSDSHQEENEQSSQDTDDYDIELRGRKRLKSDSTDEDDSGKLVIKRHKRKAILSDSE</sequence>
<proteinExistence type="predicted"/>
<protein>
    <submittedName>
        <fullName evidence="7">TIMELESS domain-containing protein</fullName>
    </submittedName>
</protein>
<accession>A0A0N5ATF3</accession>
<dbReference type="GO" id="GO:0000076">
    <property type="term" value="P:DNA replication checkpoint signaling"/>
    <property type="evidence" value="ECO:0007669"/>
    <property type="project" value="TreeGrafter"/>
</dbReference>
<dbReference type="InterPro" id="IPR006906">
    <property type="entry name" value="Timeless_N"/>
</dbReference>
<dbReference type="Proteomes" id="UP000046393">
    <property type="component" value="Unplaced"/>
</dbReference>
<keyword evidence="2" id="KW-0539">Nucleus</keyword>
<dbReference type="PANTHER" id="PTHR22940:SF4">
    <property type="entry name" value="PROTEIN TIMELESS HOMOLOG"/>
    <property type="match status" value="1"/>
</dbReference>
<feature type="region of interest" description="Disordered" evidence="4">
    <location>
        <begin position="1106"/>
        <end position="1150"/>
    </location>
</feature>
<keyword evidence="6" id="KW-1185">Reference proteome</keyword>
<feature type="domain" description="Timeless N-terminal" evidence="5">
    <location>
        <begin position="19"/>
        <end position="278"/>
    </location>
</feature>
<dbReference type="GO" id="GO:0043111">
    <property type="term" value="P:replication fork arrest"/>
    <property type="evidence" value="ECO:0007669"/>
    <property type="project" value="TreeGrafter"/>
</dbReference>
<dbReference type="GO" id="GO:0006281">
    <property type="term" value="P:DNA repair"/>
    <property type="evidence" value="ECO:0007669"/>
    <property type="project" value="TreeGrafter"/>
</dbReference>
<evidence type="ECO:0000313" key="7">
    <source>
        <dbReference type="WBParaSite" id="SMUV_0000810801-mRNA-1"/>
    </source>
</evidence>
<evidence type="ECO:0000313" key="6">
    <source>
        <dbReference type="Proteomes" id="UP000046393"/>
    </source>
</evidence>
<evidence type="ECO:0000259" key="5">
    <source>
        <dbReference type="Pfam" id="PF04821"/>
    </source>
</evidence>
<comment type="subcellular location">
    <subcellularLocation>
        <location evidence="1">Nucleus</location>
    </subcellularLocation>
</comment>
<dbReference type="Pfam" id="PF26019">
    <property type="entry name" value="HTH_TIMELESS"/>
    <property type="match status" value="2"/>
</dbReference>
<evidence type="ECO:0000256" key="2">
    <source>
        <dbReference type="ARBA" id="ARBA00023242"/>
    </source>
</evidence>
<dbReference type="WBParaSite" id="SMUV_0000810801-mRNA-1">
    <property type="protein sequence ID" value="SMUV_0000810801-mRNA-1"/>
    <property type="gene ID" value="SMUV_0000810801"/>
</dbReference>
<feature type="region of interest" description="Disordered" evidence="4">
    <location>
        <begin position="1045"/>
        <end position="1064"/>
    </location>
</feature>
<dbReference type="Pfam" id="PF04821">
    <property type="entry name" value="TIMELESS"/>
    <property type="match status" value="1"/>
</dbReference>
<keyword evidence="3" id="KW-0131">Cell cycle</keyword>
<organism evidence="6 7">
    <name type="scientific">Syphacia muris</name>
    <dbReference type="NCBI Taxonomy" id="451379"/>
    <lineage>
        <taxon>Eukaryota</taxon>
        <taxon>Metazoa</taxon>
        <taxon>Ecdysozoa</taxon>
        <taxon>Nematoda</taxon>
        <taxon>Chromadorea</taxon>
        <taxon>Rhabditida</taxon>
        <taxon>Spirurina</taxon>
        <taxon>Oxyuridomorpha</taxon>
        <taxon>Oxyuroidea</taxon>
        <taxon>Oxyuridae</taxon>
        <taxon>Syphacia</taxon>
    </lineage>
</organism>
<dbReference type="AlphaFoldDB" id="A0A0N5ATF3"/>
<dbReference type="GO" id="GO:0003677">
    <property type="term" value="F:DNA binding"/>
    <property type="evidence" value="ECO:0007669"/>
    <property type="project" value="TreeGrafter"/>
</dbReference>
<evidence type="ECO:0000256" key="3">
    <source>
        <dbReference type="ARBA" id="ARBA00023306"/>
    </source>
</evidence>